<keyword evidence="7" id="KW-0547">Nucleotide-binding</keyword>
<accession>A0ABS3BH25</accession>
<protein>
    <recommendedName>
        <fullName evidence="3">tRNA threonylcarbamoyladenosine biosynthesis protein TsaE</fullName>
    </recommendedName>
    <alternativeName>
        <fullName evidence="10">t(6)A37 threonylcarbamoyladenosine biosynthesis protein TsaE</fullName>
    </alternativeName>
</protein>
<keyword evidence="4" id="KW-0963">Cytoplasm</keyword>
<evidence type="ECO:0000256" key="4">
    <source>
        <dbReference type="ARBA" id="ARBA00022490"/>
    </source>
</evidence>
<dbReference type="NCBIfam" id="TIGR00150">
    <property type="entry name" value="T6A_YjeE"/>
    <property type="match status" value="1"/>
</dbReference>
<comment type="similarity">
    <text evidence="2">Belongs to the TsaE family.</text>
</comment>
<keyword evidence="12" id="KW-1185">Reference proteome</keyword>
<evidence type="ECO:0000256" key="8">
    <source>
        <dbReference type="ARBA" id="ARBA00022840"/>
    </source>
</evidence>
<keyword evidence="8" id="KW-0067">ATP-binding</keyword>
<evidence type="ECO:0000313" key="12">
    <source>
        <dbReference type="Proteomes" id="UP000664344"/>
    </source>
</evidence>
<keyword evidence="5" id="KW-0819">tRNA processing</keyword>
<proteinExistence type="inferred from homology"/>
<evidence type="ECO:0000256" key="1">
    <source>
        <dbReference type="ARBA" id="ARBA00004496"/>
    </source>
</evidence>
<dbReference type="SUPFAM" id="SSF52540">
    <property type="entry name" value="P-loop containing nucleoside triphosphate hydrolases"/>
    <property type="match status" value="1"/>
</dbReference>
<name>A0ABS3BH25_9GAMM</name>
<comment type="caution">
    <text evidence="11">The sequence shown here is derived from an EMBL/GenBank/DDBJ whole genome shotgun (WGS) entry which is preliminary data.</text>
</comment>
<evidence type="ECO:0000313" key="11">
    <source>
        <dbReference type="EMBL" id="MBN7771138.1"/>
    </source>
</evidence>
<evidence type="ECO:0000256" key="5">
    <source>
        <dbReference type="ARBA" id="ARBA00022694"/>
    </source>
</evidence>
<dbReference type="InterPro" id="IPR027417">
    <property type="entry name" value="P-loop_NTPase"/>
</dbReference>
<sequence>MSIFGNERRLFLQDEAETERLGQELARLVKGSSDGLTVFLEGELGMGKTTLSRGVMRALGHEGAVKSPTYTLVEPYEHLEPPVFHFDLYRLGDPEELEYMGIRDYFSTRSIRIIEWPERGLGVLPEPDLEIHLEREKQGRSVVVRARSALGAALLNEIELIGPGS</sequence>
<dbReference type="Gene3D" id="3.40.50.300">
    <property type="entry name" value="P-loop containing nucleotide triphosphate hydrolases"/>
    <property type="match status" value="1"/>
</dbReference>
<dbReference type="PANTHER" id="PTHR33540">
    <property type="entry name" value="TRNA THREONYLCARBAMOYLADENOSINE BIOSYNTHESIS PROTEIN TSAE"/>
    <property type="match status" value="1"/>
</dbReference>
<keyword evidence="9" id="KW-0460">Magnesium</keyword>
<evidence type="ECO:0000256" key="2">
    <source>
        <dbReference type="ARBA" id="ARBA00007599"/>
    </source>
</evidence>
<evidence type="ECO:0000256" key="10">
    <source>
        <dbReference type="ARBA" id="ARBA00032441"/>
    </source>
</evidence>
<dbReference type="RefSeq" id="WP_206558013.1">
    <property type="nucleotide sequence ID" value="NZ_JAFKDB010000019.1"/>
</dbReference>
<dbReference type="InterPro" id="IPR003442">
    <property type="entry name" value="T6A_TsaE"/>
</dbReference>
<evidence type="ECO:0000256" key="7">
    <source>
        <dbReference type="ARBA" id="ARBA00022741"/>
    </source>
</evidence>
<keyword evidence="6" id="KW-0479">Metal-binding</keyword>
<evidence type="ECO:0000256" key="9">
    <source>
        <dbReference type="ARBA" id="ARBA00022842"/>
    </source>
</evidence>
<evidence type="ECO:0000256" key="3">
    <source>
        <dbReference type="ARBA" id="ARBA00019010"/>
    </source>
</evidence>
<comment type="subcellular location">
    <subcellularLocation>
        <location evidence="1">Cytoplasm</location>
    </subcellularLocation>
</comment>
<dbReference type="Pfam" id="PF02367">
    <property type="entry name" value="TsaE"/>
    <property type="match status" value="1"/>
</dbReference>
<dbReference type="EMBL" id="JAFKDB010000019">
    <property type="protein sequence ID" value="MBN7771138.1"/>
    <property type="molecule type" value="Genomic_DNA"/>
</dbReference>
<gene>
    <name evidence="11" type="primary">tsaE</name>
    <name evidence="11" type="ORF">JYP53_14635</name>
</gene>
<evidence type="ECO:0000256" key="6">
    <source>
        <dbReference type="ARBA" id="ARBA00022723"/>
    </source>
</evidence>
<dbReference type="Proteomes" id="UP000664344">
    <property type="component" value="Unassembled WGS sequence"/>
</dbReference>
<dbReference type="PANTHER" id="PTHR33540:SF2">
    <property type="entry name" value="TRNA THREONYLCARBAMOYLADENOSINE BIOSYNTHESIS PROTEIN TSAE"/>
    <property type="match status" value="1"/>
</dbReference>
<organism evidence="11 12">
    <name type="scientific">Marinobacter daepoensis</name>
    <dbReference type="NCBI Taxonomy" id="262077"/>
    <lineage>
        <taxon>Bacteria</taxon>
        <taxon>Pseudomonadati</taxon>
        <taxon>Pseudomonadota</taxon>
        <taxon>Gammaproteobacteria</taxon>
        <taxon>Pseudomonadales</taxon>
        <taxon>Marinobacteraceae</taxon>
        <taxon>Marinobacter</taxon>
    </lineage>
</organism>
<reference evidence="11 12" key="1">
    <citation type="submission" date="2021-02" db="EMBL/GenBank/DDBJ databases">
        <title>PHA producing bacteria isolated from coastal sediment in Guangdong, Shenzhen.</title>
        <authorList>
            <person name="Zheng W."/>
            <person name="Yu S."/>
            <person name="Huang Y."/>
        </authorList>
    </citation>
    <scope>NUCLEOTIDE SEQUENCE [LARGE SCALE GENOMIC DNA]</scope>
    <source>
        <strain evidence="11 12">TN21-5</strain>
    </source>
</reference>